<accession>A0AAE9C8E3</accession>
<evidence type="ECO:0000313" key="2">
    <source>
        <dbReference type="EMBL" id="UGC97784.1"/>
    </source>
</evidence>
<dbReference type="Gene3D" id="1.20.5.2050">
    <property type="match status" value="1"/>
</dbReference>
<dbReference type="InterPro" id="IPR044925">
    <property type="entry name" value="His-Me_finger_sf"/>
</dbReference>
<dbReference type="Pfam" id="PF13392">
    <property type="entry name" value="HNH_3"/>
    <property type="match status" value="1"/>
</dbReference>
<name>A0AAE9C8E3_9CAUD</name>
<sequence>MLSQERLKELMNYNPDTGVFTWLKSRGGAVKSGDVAGVLHHSGYILIGTGGKMYLAHRLAWLYKTGGWPADMVDHINQNKADNRWCNLREATRSQNSQNTGLQVNNTSGVRGVNWHKQEGKWRVRFALNGKRYSFGAYDNLETAAAVAAGARKKLHGEFASYERDIIAYRVIENDGREG</sequence>
<dbReference type="GO" id="GO:0003677">
    <property type="term" value="F:DNA binding"/>
    <property type="evidence" value="ECO:0007669"/>
    <property type="project" value="InterPro"/>
</dbReference>
<keyword evidence="2" id="KW-0378">Hydrolase</keyword>
<dbReference type="Proteomes" id="UP000828384">
    <property type="component" value="Segment"/>
</dbReference>
<evidence type="ECO:0000313" key="3">
    <source>
        <dbReference type="Proteomes" id="UP000828384"/>
    </source>
</evidence>
<proteinExistence type="predicted"/>
<protein>
    <submittedName>
        <fullName evidence="2">Homing endonuclease</fullName>
    </submittedName>
</protein>
<dbReference type="InterPro" id="IPR016177">
    <property type="entry name" value="DNA-bd_dom_sf"/>
</dbReference>
<dbReference type="GO" id="GO:0004519">
    <property type="term" value="F:endonuclease activity"/>
    <property type="evidence" value="ECO:0007669"/>
    <property type="project" value="UniProtKB-KW"/>
</dbReference>
<reference evidence="2" key="1">
    <citation type="journal article" date="2022" name="Curr. Microbiol.">
        <title>Isolation, Characterization, and Comparative Genomic Analysis of vB_Pd_C23, a Novel Bacteriophage of Pantoea dispersa.</title>
        <authorList>
            <person name="Grami E."/>
            <person name="Laadouze I."/>
            <person name="Ben Tiba S."/>
            <person name="Hafiane A."/>
            <person name="Sealey K.S."/>
            <person name="Saidi N."/>
        </authorList>
    </citation>
    <scope>NUCLEOTIDE SEQUENCE</scope>
</reference>
<dbReference type="SUPFAM" id="SSF54060">
    <property type="entry name" value="His-Me finger endonucleases"/>
    <property type="match status" value="1"/>
</dbReference>
<dbReference type="Gene3D" id="3.90.75.20">
    <property type="match status" value="1"/>
</dbReference>
<organism evidence="2 3">
    <name type="scientific">Pantoea phage PdC23</name>
    <dbReference type="NCBI Taxonomy" id="2894356"/>
    <lineage>
        <taxon>Viruses</taxon>
        <taxon>Duplodnaviria</taxon>
        <taxon>Heunggongvirae</taxon>
        <taxon>Uroviricota</taxon>
        <taxon>Caudoviricetes</taxon>
        <taxon>Felixviridae</taxon>
        <taxon>Certevirus</taxon>
        <taxon>Certevirus C23</taxon>
    </lineage>
</organism>
<dbReference type="EMBL" id="OL396571">
    <property type="protein sequence ID" value="UGC97784.1"/>
    <property type="molecule type" value="Genomic_DNA"/>
</dbReference>
<keyword evidence="2" id="KW-0540">Nuclease</keyword>
<keyword evidence="2" id="KW-0255">Endonuclease</keyword>
<feature type="domain" description="HNH nuclease" evidence="1">
    <location>
        <begin position="54"/>
        <end position="98"/>
    </location>
</feature>
<keyword evidence="3" id="KW-1185">Reference proteome</keyword>
<gene>
    <name evidence="2" type="ORF">pdc_071</name>
</gene>
<dbReference type="InterPro" id="IPR003615">
    <property type="entry name" value="HNH_nuc"/>
</dbReference>
<evidence type="ECO:0000259" key="1">
    <source>
        <dbReference type="Pfam" id="PF13392"/>
    </source>
</evidence>
<dbReference type="SUPFAM" id="SSF54171">
    <property type="entry name" value="DNA-binding domain"/>
    <property type="match status" value="1"/>
</dbReference>